<feature type="non-terminal residue" evidence="1">
    <location>
        <position position="56"/>
    </location>
</feature>
<dbReference type="InterPro" id="IPR011256">
    <property type="entry name" value="Reg_factor_effector_dom_sf"/>
</dbReference>
<dbReference type="InterPro" id="IPR006917">
    <property type="entry name" value="SOUL_heme-bd"/>
</dbReference>
<dbReference type="AlphaFoldDB" id="A0A6S6TJ00"/>
<reference evidence="1" key="1">
    <citation type="submission" date="2020-01" db="EMBL/GenBank/DDBJ databases">
        <authorList>
            <person name="Meier V. D."/>
            <person name="Meier V D."/>
        </authorList>
    </citation>
    <scope>NUCLEOTIDE SEQUENCE</scope>
    <source>
        <strain evidence="1">HLG_WM_MAG_05</strain>
    </source>
</reference>
<proteinExistence type="predicted"/>
<sequence length="56" mass="6553">MLQGTIMATEEPKYEVIEKNDEFEIRNYSTYLVAQTKVTGEPDEMGKKAFKILFNY</sequence>
<protein>
    <submittedName>
        <fullName evidence="1">Uncharacterized protein</fullName>
    </submittedName>
</protein>
<organism evidence="1">
    <name type="scientific">uncultured Sulfurovum sp</name>
    <dbReference type="NCBI Taxonomy" id="269237"/>
    <lineage>
        <taxon>Bacteria</taxon>
        <taxon>Pseudomonadati</taxon>
        <taxon>Campylobacterota</taxon>
        <taxon>Epsilonproteobacteria</taxon>
        <taxon>Campylobacterales</taxon>
        <taxon>Sulfurovaceae</taxon>
        <taxon>Sulfurovum</taxon>
        <taxon>environmental samples</taxon>
    </lineage>
</organism>
<dbReference type="SUPFAM" id="SSF55136">
    <property type="entry name" value="Probable bacterial effector-binding domain"/>
    <property type="match status" value="1"/>
</dbReference>
<dbReference type="Gene3D" id="3.20.80.10">
    <property type="entry name" value="Regulatory factor, effector binding domain"/>
    <property type="match status" value="1"/>
</dbReference>
<dbReference type="Pfam" id="PF04832">
    <property type="entry name" value="SOUL"/>
    <property type="match status" value="1"/>
</dbReference>
<name>A0A6S6TJ00_9BACT</name>
<accession>A0A6S6TJ00</accession>
<dbReference type="EMBL" id="CACVAU010000060">
    <property type="protein sequence ID" value="CAA6820882.1"/>
    <property type="molecule type" value="Genomic_DNA"/>
</dbReference>
<evidence type="ECO:0000313" key="1">
    <source>
        <dbReference type="EMBL" id="CAA6820882.1"/>
    </source>
</evidence>
<gene>
    <name evidence="1" type="ORF">HELGO_WM44758</name>
</gene>